<evidence type="ECO:0000256" key="6">
    <source>
        <dbReference type="ARBA" id="ARBA00023136"/>
    </source>
</evidence>
<evidence type="ECO:0000256" key="1">
    <source>
        <dbReference type="ARBA" id="ARBA00004651"/>
    </source>
</evidence>
<feature type="transmembrane region" description="Helical" evidence="7">
    <location>
        <begin position="12"/>
        <end position="37"/>
    </location>
</feature>
<keyword evidence="9" id="KW-1185">Reference proteome</keyword>
<organism evidence="8 9">
    <name type="scientific">Simkania negevensis</name>
    <dbReference type="NCBI Taxonomy" id="83561"/>
    <lineage>
        <taxon>Bacteria</taxon>
        <taxon>Pseudomonadati</taxon>
        <taxon>Chlamydiota</taxon>
        <taxon>Chlamydiia</taxon>
        <taxon>Parachlamydiales</taxon>
        <taxon>Simkaniaceae</taxon>
        <taxon>Simkania</taxon>
    </lineage>
</organism>
<keyword evidence="3" id="KW-1003">Cell membrane</keyword>
<evidence type="ECO:0000313" key="8">
    <source>
        <dbReference type="EMBL" id="MBN4066627.1"/>
    </source>
</evidence>
<feature type="transmembrane region" description="Helical" evidence="7">
    <location>
        <begin position="87"/>
        <end position="107"/>
    </location>
</feature>
<feature type="transmembrane region" description="Helical" evidence="7">
    <location>
        <begin position="57"/>
        <end position="80"/>
    </location>
</feature>
<dbReference type="PANTHER" id="PTHR33452:SF1">
    <property type="entry name" value="INNER MEMBRANE PROTEIN YPHA-RELATED"/>
    <property type="match status" value="1"/>
</dbReference>
<dbReference type="Pfam" id="PF07681">
    <property type="entry name" value="DoxX"/>
    <property type="match status" value="1"/>
</dbReference>
<comment type="subcellular location">
    <subcellularLocation>
        <location evidence="1">Cell membrane</location>
        <topology evidence="1">Multi-pass membrane protein</topology>
    </subcellularLocation>
</comment>
<dbReference type="InterPro" id="IPR032808">
    <property type="entry name" value="DoxX"/>
</dbReference>
<gene>
    <name evidence="8" type="ORF">JYU14_00910</name>
</gene>
<dbReference type="EMBL" id="JAFITR010000012">
    <property type="protein sequence ID" value="MBN4066627.1"/>
    <property type="molecule type" value="Genomic_DNA"/>
</dbReference>
<evidence type="ECO:0000256" key="4">
    <source>
        <dbReference type="ARBA" id="ARBA00022692"/>
    </source>
</evidence>
<comment type="caution">
    <text evidence="8">The sequence shown here is derived from an EMBL/GenBank/DDBJ whole genome shotgun (WGS) entry which is preliminary data.</text>
</comment>
<dbReference type="PANTHER" id="PTHR33452">
    <property type="entry name" value="OXIDOREDUCTASE CATD-RELATED"/>
    <property type="match status" value="1"/>
</dbReference>
<evidence type="ECO:0000256" key="2">
    <source>
        <dbReference type="ARBA" id="ARBA00006679"/>
    </source>
</evidence>
<name>A0ABS3ARA8_9BACT</name>
<evidence type="ECO:0000313" key="9">
    <source>
        <dbReference type="Proteomes" id="UP000722121"/>
    </source>
</evidence>
<keyword evidence="6 7" id="KW-0472">Membrane</keyword>
<keyword evidence="5 7" id="KW-1133">Transmembrane helix</keyword>
<comment type="similarity">
    <text evidence="2">Belongs to the DoxX family.</text>
</comment>
<reference evidence="8 9" key="1">
    <citation type="submission" date="2021-02" db="EMBL/GenBank/DDBJ databases">
        <title>Activity-based single-cell genomes from oceanic crustal fluid captures similar information to metagenomic and metatranscriptomic surveys with orders of magnitude less sampling.</title>
        <authorList>
            <person name="D'Angelo T.S."/>
            <person name="Orcutt B.N."/>
        </authorList>
    </citation>
    <scope>NUCLEOTIDE SEQUENCE [LARGE SCALE GENOMIC DNA]</scope>
    <source>
        <strain evidence="8">AH-315-G07</strain>
    </source>
</reference>
<accession>A0ABS3ARA8</accession>
<evidence type="ECO:0000256" key="3">
    <source>
        <dbReference type="ARBA" id="ARBA00022475"/>
    </source>
</evidence>
<feature type="transmembrane region" description="Helical" evidence="7">
    <location>
        <begin position="127"/>
        <end position="145"/>
    </location>
</feature>
<proteinExistence type="inferred from homology"/>
<dbReference type="InterPro" id="IPR051907">
    <property type="entry name" value="DoxX-like_oxidoreductase"/>
</dbReference>
<dbReference type="Proteomes" id="UP000722121">
    <property type="component" value="Unassembled WGS sequence"/>
</dbReference>
<sequence>MHHSETKRRNYLAKFSALLQTPALLLIRIIWGVLFILEGWHKFADISGTASFFQELGFTYPTLMVLLTASVELLGGILLLVGFFTRIAAIFLIITMIIAAIMAPSHAHFLGYSSGQTETFLAQIPLTFAYACFVTFLFGAGKWSLDHRITKKISPYFH</sequence>
<evidence type="ECO:0000256" key="5">
    <source>
        <dbReference type="ARBA" id="ARBA00022989"/>
    </source>
</evidence>
<keyword evidence="4 7" id="KW-0812">Transmembrane</keyword>
<protein>
    <submittedName>
        <fullName evidence="8">DoxX family protein</fullName>
    </submittedName>
</protein>
<evidence type="ECO:0000256" key="7">
    <source>
        <dbReference type="SAM" id="Phobius"/>
    </source>
</evidence>